<dbReference type="RefSeq" id="WP_104231279.1">
    <property type="nucleotide sequence ID" value="NZ_PSNW01000009.1"/>
</dbReference>
<feature type="domain" description="Glutamyl/glutaminyl-tRNA synthetase class Ib catalytic" evidence="10">
    <location>
        <begin position="23"/>
        <end position="258"/>
    </location>
</feature>
<evidence type="ECO:0000256" key="2">
    <source>
        <dbReference type="ARBA" id="ARBA00022723"/>
    </source>
</evidence>
<evidence type="ECO:0000313" key="11">
    <source>
        <dbReference type="EMBL" id="PPE72836.1"/>
    </source>
</evidence>
<keyword evidence="6 7" id="KW-0030">Aminoacyl-tRNA synthetase</keyword>
<feature type="short sequence motif" description="'KMSKS' region" evidence="7">
    <location>
        <begin position="249"/>
        <end position="253"/>
    </location>
</feature>
<dbReference type="HAMAP" id="MF_01428">
    <property type="entry name" value="Glu_Q_tRNA_synth"/>
    <property type="match status" value="1"/>
</dbReference>
<feature type="region of interest" description="Disordered" evidence="9">
    <location>
        <begin position="1"/>
        <end position="26"/>
    </location>
</feature>
<evidence type="ECO:0000313" key="12">
    <source>
        <dbReference type="Proteomes" id="UP000238220"/>
    </source>
</evidence>
<evidence type="ECO:0000259" key="10">
    <source>
        <dbReference type="Pfam" id="PF00749"/>
    </source>
</evidence>
<dbReference type="PANTHER" id="PTHR43311:SF1">
    <property type="entry name" value="GLUTAMYL-Q TRNA(ASP) SYNTHETASE"/>
    <property type="match status" value="1"/>
</dbReference>
<dbReference type="GO" id="GO:0005829">
    <property type="term" value="C:cytosol"/>
    <property type="evidence" value="ECO:0007669"/>
    <property type="project" value="TreeGrafter"/>
</dbReference>
<feature type="short sequence motif" description="'HIGH' region" evidence="7">
    <location>
        <begin position="26"/>
        <end position="36"/>
    </location>
</feature>
<gene>
    <name evidence="7" type="primary">gluQ</name>
    <name evidence="11" type="ORF">C3942_15525</name>
</gene>
<comment type="caution">
    <text evidence="11">The sequence shown here is derived from an EMBL/GenBank/DDBJ whole genome shotgun (WGS) entry which is preliminary data.</text>
</comment>
<keyword evidence="1 7" id="KW-0436">Ligase</keyword>
<evidence type="ECO:0000256" key="5">
    <source>
        <dbReference type="ARBA" id="ARBA00022840"/>
    </source>
</evidence>
<evidence type="ECO:0000256" key="8">
    <source>
        <dbReference type="RuleBase" id="RU363037"/>
    </source>
</evidence>
<keyword evidence="3 7" id="KW-0547">Nucleotide-binding</keyword>
<dbReference type="Pfam" id="PF00749">
    <property type="entry name" value="tRNA-synt_1c"/>
    <property type="match status" value="1"/>
</dbReference>
<dbReference type="InterPro" id="IPR022380">
    <property type="entry name" value="Glu-Q_tRNA(Asp)_Synthase"/>
</dbReference>
<dbReference type="InterPro" id="IPR014729">
    <property type="entry name" value="Rossmann-like_a/b/a_fold"/>
</dbReference>
<feature type="binding site" evidence="7">
    <location>
        <position position="115"/>
    </location>
    <ligand>
        <name>Zn(2+)</name>
        <dbReference type="ChEBI" id="CHEBI:29105"/>
    </ligand>
</feature>
<feature type="binding site" evidence="7">
    <location>
        <position position="252"/>
    </location>
    <ligand>
        <name>ATP</name>
        <dbReference type="ChEBI" id="CHEBI:30616"/>
    </ligand>
</feature>
<feature type="binding site" evidence="7">
    <location>
        <begin position="23"/>
        <end position="27"/>
    </location>
    <ligand>
        <name>L-glutamate</name>
        <dbReference type="ChEBI" id="CHEBI:29985"/>
    </ligand>
</feature>
<keyword evidence="12" id="KW-1185">Reference proteome</keyword>
<name>A0A2S5TCZ7_9GAMM</name>
<protein>
    <recommendedName>
        <fullName evidence="7">Glutamyl-Q tRNA(Asp) synthetase</fullName>
        <shortName evidence="7">Glu-Q-RSs</shortName>
        <ecNumber evidence="7">6.1.1.-</ecNumber>
    </recommendedName>
</protein>
<dbReference type="GO" id="GO:0008270">
    <property type="term" value="F:zinc ion binding"/>
    <property type="evidence" value="ECO:0007669"/>
    <property type="project" value="UniProtKB-UniRule"/>
</dbReference>
<evidence type="ECO:0000256" key="6">
    <source>
        <dbReference type="ARBA" id="ARBA00023146"/>
    </source>
</evidence>
<evidence type="ECO:0000256" key="4">
    <source>
        <dbReference type="ARBA" id="ARBA00022833"/>
    </source>
</evidence>
<dbReference type="InterPro" id="IPR000924">
    <property type="entry name" value="Glu/Gln-tRNA-synth"/>
</dbReference>
<feature type="binding site" evidence="7">
    <location>
        <position position="139"/>
    </location>
    <ligand>
        <name>Zn(2+)</name>
        <dbReference type="ChEBI" id="CHEBI:29105"/>
    </ligand>
</feature>
<keyword evidence="8" id="KW-0648">Protein biosynthesis</keyword>
<feature type="binding site" evidence="7">
    <location>
        <position position="117"/>
    </location>
    <ligand>
        <name>Zn(2+)</name>
        <dbReference type="ChEBI" id="CHEBI:29105"/>
    </ligand>
</feature>
<evidence type="ECO:0000256" key="1">
    <source>
        <dbReference type="ARBA" id="ARBA00022598"/>
    </source>
</evidence>
<dbReference type="SUPFAM" id="SSF52374">
    <property type="entry name" value="Nucleotidylyl transferase"/>
    <property type="match status" value="1"/>
</dbReference>
<dbReference type="EC" id="6.1.1.-" evidence="7"/>
<dbReference type="GO" id="GO:0006424">
    <property type="term" value="P:glutamyl-tRNA aminoacylation"/>
    <property type="evidence" value="ECO:0007669"/>
    <property type="project" value="InterPro"/>
</dbReference>
<evidence type="ECO:0000256" key="9">
    <source>
        <dbReference type="SAM" id="MobiDB-lite"/>
    </source>
</evidence>
<dbReference type="PRINTS" id="PR00987">
    <property type="entry name" value="TRNASYNTHGLU"/>
</dbReference>
<comment type="function">
    <text evidence="7">Catalyzes the tRNA-independent activation of glutamate in presence of ATP and the subsequent transfer of glutamate onto a tRNA(Asp). Glutamate is transferred on the 2-amino-5-(4,5-dihydroxy-2-cyclopenten-1-yl) moiety of the queuosine in the wobble position of the QUC anticodon.</text>
</comment>
<reference evidence="11 12" key="1">
    <citation type="submission" date="2018-02" db="EMBL/GenBank/DDBJ databases">
        <title>Genome sequencing of Solimonas sp. HR-BB.</title>
        <authorList>
            <person name="Lee Y."/>
            <person name="Jeon C.O."/>
        </authorList>
    </citation>
    <scope>NUCLEOTIDE SEQUENCE [LARGE SCALE GENOMIC DNA]</scope>
    <source>
        <strain evidence="11 12">HR-BB</strain>
    </source>
</reference>
<dbReference type="NCBIfam" id="TIGR03838">
    <property type="entry name" value="queuosine_YadB"/>
    <property type="match status" value="1"/>
</dbReference>
<dbReference type="GO" id="GO:0006400">
    <property type="term" value="P:tRNA modification"/>
    <property type="evidence" value="ECO:0007669"/>
    <property type="project" value="InterPro"/>
</dbReference>
<dbReference type="InterPro" id="IPR020058">
    <property type="entry name" value="Glu/Gln-tRNA-synth_Ib_cat-dom"/>
</dbReference>
<keyword evidence="4 7" id="KW-0862">Zinc</keyword>
<dbReference type="Gene3D" id="3.40.50.620">
    <property type="entry name" value="HUPs"/>
    <property type="match status" value="1"/>
</dbReference>
<accession>A0A2S5TCZ7</accession>
<feature type="binding site" evidence="7">
    <location>
        <position position="193"/>
    </location>
    <ligand>
        <name>L-glutamate</name>
        <dbReference type="ChEBI" id="CHEBI:29985"/>
    </ligand>
</feature>
<feature type="binding site" evidence="7">
    <location>
        <position position="135"/>
    </location>
    <ligand>
        <name>Zn(2+)</name>
        <dbReference type="ChEBI" id="CHEBI:29105"/>
    </ligand>
</feature>
<sequence>MQHFTDDRASTADGNPDKPYVGRFAPTPSGPLHLGSLLTATASWLQARARGGRWLLRIDDLDRPRCPPGMDAVILQQLEDHGLHWDGLPRYQTRCQAEYDAAMEHLLADDLAYPCSCTRARLQETSLPGPDGPVYDGRCRRQPPEPGKPQALRFRVGTGWLRFADLWQGGQQRRLETDVGDFVLRRSDGMTGYQLACAVDEQQQGITEVVRGADLLGSTFRQLALMQRLGRSAPAYAHGPLLLGSDGLKLSKQNHAAALQAQQAGPSLWHCLQTLRQDPPPALREAPPAEILAWGLAHWRPAALAAAQHPKVETP</sequence>
<feature type="binding site" evidence="7">
    <location>
        <position position="211"/>
    </location>
    <ligand>
        <name>L-glutamate</name>
        <dbReference type="ChEBI" id="CHEBI:29985"/>
    </ligand>
</feature>
<dbReference type="PANTHER" id="PTHR43311">
    <property type="entry name" value="GLUTAMATE--TRNA LIGASE"/>
    <property type="match status" value="1"/>
</dbReference>
<dbReference type="GO" id="GO:0004818">
    <property type="term" value="F:glutamate-tRNA ligase activity"/>
    <property type="evidence" value="ECO:0007669"/>
    <property type="project" value="TreeGrafter"/>
</dbReference>
<organism evidence="11 12">
    <name type="scientific">Solimonas fluminis</name>
    <dbReference type="NCBI Taxonomy" id="2086571"/>
    <lineage>
        <taxon>Bacteria</taxon>
        <taxon>Pseudomonadati</taxon>
        <taxon>Pseudomonadota</taxon>
        <taxon>Gammaproteobacteria</taxon>
        <taxon>Nevskiales</taxon>
        <taxon>Nevskiaceae</taxon>
        <taxon>Solimonas</taxon>
    </lineage>
</organism>
<feature type="compositionally biased region" description="Basic and acidic residues" evidence="9">
    <location>
        <begin position="1"/>
        <end position="10"/>
    </location>
</feature>
<keyword evidence="5 7" id="KW-0067">ATP-binding</keyword>
<dbReference type="GO" id="GO:0005524">
    <property type="term" value="F:ATP binding"/>
    <property type="evidence" value="ECO:0007669"/>
    <property type="project" value="UniProtKB-KW"/>
</dbReference>
<dbReference type="NCBIfam" id="NF004314">
    <property type="entry name" value="PRK05710.1-3"/>
    <property type="match status" value="1"/>
</dbReference>
<proteinExistence type="inferred from homology"/>
<keyword evidence="2 7" id="KW-0479">Metal-binding</keyword>
<evidence type="ECO:0000256" key="3">
    <source>
        <dbReference type="ARBA" id="ARBA00022741"/>
    </source>
</evidence>
<dbReference type="OrthoDB" id="9807503at2"/>
<dbReference type="AlphaFoldDB" id="A0A2S5TCZ7"/>
<dbReference type="Proteomes" id="UP000238220">
    <property type="component" value="Unassembled WGS sequence"/>
</dbReference>
<comment type="cofactor">
    <cofactor evidence="7">
        <name>Zn(2+)</name>
        <dbReference type="ChEBI" id="CHEBI:29105"/>
    </cofactor>
    <text evidence="7">Binds 1 zinc ion per subunit.</text>
</comment>
<dbReference type="EMBL" id="PSNW01000009">
    <property type="protein sequence ID" value="PPE72836.1"/>
    <property type="molecule type" value="Genomic_DNA"/>
</dbReference>
<comment type="similarity">
    <text evidence="7">Belongs to the class-I aminoacyl-tRNA synthetase family. GluQ subfamily.</text>
</comment>
<evidence type="ECO:0000256" key="7">
    <source>
        <dbReference type="HAMAP-Rule" id="MF_01428"/>
    </source>
</evidence>
<dbReference type="InterPro" id="IPR049940">
    <property type="entry name" value="GluQ/Sye"/>
</dbReference>
<feature type="binding site" evidence="7">
    <location>
        <position position="59"/>
    </location>
    <ligand>
        <name>L-glutamate</name>
        <dbReference type="ChEBI" id="CHEBI:29985"/>
    </ligand>
</feature>